<dbReference type="PANTHER" id="PTHR12547">
    <property type="entry name" value="CCCH ZINC FINGER/TIS11-RELATED"/>
    <property type="match status" value="1"/>
</dbReference>
<reference evidence="8" key="2">
    <citation type="submission" date="2017-05" db="UniProtKB">
        <authorList>
            <consortium name="EnsemblMetazoa"/>
        </authorList>
    </citation>
    <scope>IDENTIFICATION</scope>
</reference>
<evidence type="ECO:0000313" key="8">
    <source>
        <dbReference type="EnsemblMetazoa" id="Aqu2.1.32519_001"/>
    </source>
</evidence>
<dbReference type="KEGG" id="aqu:100633552"/>
<keyword evidence="4 5" id="KW-0862">Zinc</keyword>
<dbReference type="EnsemblMetazoa" id="Aqu2.1.32519_001">
    <property type="protein sequence ID" value="Aqu2.1.32519_001"/>
    <property type="gene ID" value="Aqu2.1.32519"/>
</dbReference>
<evidence type="ECO:0000256" key="4">
    <source>
        <dbReference type="ARBA" id="ARBA00022833"/>
    </source>
</evidence>
<dbReference type="GO" id="GO:0008270">
    <property type="term" value="F:zinc ion binding"/>
    <property type="evidence" value="ECO:0007669"/>
    <property type="project" value="UniProtKB-KW"/>
</dbReference>
<dbReference type="FunFam" id="4.10.1000.10:FF:000002">
    <property type="entry name" value="Zinc finger protein 36, C3H1 type-like 1"/>
    <property type="match status" value="1"/>
</dbReference>
<dbReference type="Pfam" id="PF00642">
    <property type="entry name" value="zf-CCCH"/>
    <property type="match status" value="2"/>
</dbReference>
<dbReference type="AlphaFoldDB" id="A0A1X7UYC4"/>
<evidence type="ECO:0000256" key="2">
    <source>
        <dbReference type="ARBA" id="ARBA00022737"/>
    </source>
</evidence>
<feature type="region of interest" description="Disordered" evidence="6">
    <location>
        <begin position="1"/>
        <end position="59"/>
    </location>
</feature>
<dbReference type="STRING" id="400682.A0A1X7UYC4"/>
<evidence type="ECO:0000256" key="3">
    <source>
        <dbReference type="ARBA" id="ARBA00022771"/>
    </source>
</evidence>
<dbReference type="PANTHER" id="PTHR12547:SF18">
    <property type="entry name" value="PROTEIN TIS11"/>
    <property type="match status" value="1"/>
</dbReference>
<dbReference type="InParanoid" id="A0A1X7UYC4"/>
<dbReference type="PROSITE" id="PS50103">
    <property type="entry name" value="ZF_C3H1"/>
    <property type="match status" value="2"/>
</dbReference>
<dbReference type="SMART" id="SM00356">
    <property type="entry name" value="ZnF_C3H1"/>
    <property type="match status" value="2"/>
</dbReference>
<feature type="zinc finger region" description="C3H1-type" evidence="5">
    <location>
        <begin position="110"/>
        <end position="138"/>
    </location>
</feature>
<evidence type="ECO:0000313" key="9">
    <source>
        <dbReference type="Proteomes" id="UP000007879"/>
    </source>
</evidence>
<feature type="domain" description="C3H1-type" evidence="7">
    <location>
        <begin position="72"/>
        <end position="100"/>
    </location>
</feature>
<dbReference type="SUPFAM" id="SSF90229">
    <property type="entry name" value="CCCH zinc finger"/>
    <property type="match status" value="2"/>
</dbReference>
<evidence type="ECO:0000256" key="5">
    <source>
        <dbReference type="PROSITE-ProRule" id="PRU00723"/>
    </source>
</evidence>
<sequence length="297" mass="32798">MHREASFSFESPRPDTETMRQRSLSTNDSHCPSYLASPTVPKPDQMRLSTSPSSSSLNTAGLNSSLGLNACRYKTELCRPYQEYGYCKYGEKCQFAHGMHDLRSLPRHPKYKTELCRTFYSTGYCPYGSRCHFIHSKNESQGIDRARSFPRPIIPAPPTSPSQDSGISSPDDNKMFFVGTSGRNGKVFDFPVFEPSEPQDGYEYVQDPSLWGNGYSSPVDSMLGETDVFSSSLSSTSLSPVKPMIKSFEETELATTFSSISLDDGIFVGAGHSRLPVFDKLNSLSATYLEGKEGGSP</sequence>
<gene>
    <name evidence="8" type="primary">100633552</name>
</gene>
<proteinExistence type="predicted"/>
<evidence type="ECO:0000256" key="6">
    <source>
        <dbReference type="SAM" id="MobiDB-lite"/>
    </source>
</evidence>
<name>A0A1X7UYC4_AMPQE</name>
<keyword evidence="3 5" id="KW-0863">Zinc-finger</keyword>
<dbReference type="EnsemblMetazoa" id="XM_003386438.3">
    <property type="protein sequence ID" value="XP_003386486.1"/>
    <property type="gene ID" value="LOC100633552"/>
</dbReference>
<feature type="zinc finger region" description="C3H1-type" evidence="5">
    <location>
        <begin position="72"/>
        <end position="100"/>
    </location>
</feature>
<accession>A0A1X7UYC4</accession>
<dbReference type="Gene3D" id="4.10.1000.10">
    <property type="entry name" value="Zinc finger, CCCH-type"/>
    <property type="match status" value="2"/>
</dbReference>
<protein>
    <recommendedName>
        <fullName evidence="7">C3H1-type domain-containing protein</fullName>
    </recommendedName>
</protein>
<evidence type="ECO:0000256" key="1">
    <source>
        <dbReference type="ARBA" id="ARBA00022723"/>
    </source>
</evidence>
<dbReference type="eggNOG" id="KOG1677">
    <property type="taxonomic scope" value="Eukaryota"/>
</dbReference>
<keyword evidence="1 5" id="KW-0479">Metal-binding</keyword>
<dbReference type="GO" id="GO:0003729">
    <property type="term" value="F:mRNA binding"/>
    <property type="evidence" value="ECO:0007669"/>
    <property type="project" value="InterPro"/>
</dbReference>
<dbReference type="Proteomes" id="UP000007879">
    <property type="component" value="Unassembled WGS sequence"/>
</dbReference>
<keyword evidence="2" id="KW-0677">Repeat</keyword>
<evidence type="ECO:0000259" key="7">
    <source>
        <dbReference type="PROSITE" id="PS50103"/>
    </source>
</evidence>
<feature type="domain" description="C3H1-type" evidence="7">
    <location>
        <begin position="110"/>
        <end position="138"/>
    </location>
</feature>
<dbReference type="InterPro" id="IPR036855">
    <property type="entry name" value="Znf_CCCH_sf"/>
</dbReference>
<dbReference type="InterPro" id="IPR045877">
    <property type="entry name" value="ZFP36-like"/>
</dbReference>
<dbReference type="InterPro" id="IPR000571">
    <property type="entry name" value="Znf_CCCH"/>
</dbReference>
<reference evidence="9" key="1">
    <citation type="journal article" date="2010" name="Nature">
        <title>The Amphimedon queenslandica genome and the evolution of animal complexity.</title>
        <authorList>
            <person name="Srivastava M."/>
            <person name="Simakov O."/>
            <person name="Chapman J."/>
            <person name="Fahey B."/>
            <person name="Gauthier M.E."/>
            <person name="Mitros T."/>
            <person name="Richards G.S."/>
            <person name="Conaco C."/>
            <person name="Dacre M."/>
            <person name="Hellsten U."/>
            <person name="Larroux C."/>
            <person name="Putnam N.H."/>
            <person name="Stanke M."/>
            <person name="Adamska M."/>
            <person name="Darling A."/>
            <person name="Degnan S.M."/>
            <person name="Oakley T.H."/>
            <person name="Plachetzki D.C."/>
            <person name="Zhai Y."/>
            <person name="Adamski M."/>
            <person name="Calcino A."/>
            <person name="Cummins S.F."/>
            <person name="Goodstein D.M."/>
            <person name="Harris C."/>
            <person name="Jackson D.J."/>
            <person name="Leys S.P."/>
            <person name="Shu S."/>
            <person name="Woodcroft B.J."/>
            <person name="Vervoort M."/>
            <person name="Kosik K.S."/>
            <person name="Manning G."/>
            <person name="Degnan B.M."/>
            <person name="Rokhsar D.S."/>
        </authorList>
    </citation>
    <scope>NUCLEOTIDE SEQUENCE [LARGE SCALE GENOMIC DNA]</scope>
</reference>
<feature type="compositionally biased region" description="Polar residues" evidence="6">
    <location>
        <begin position="21"/>
        <end position="30"/>
    </location>
</feature>
<keyword evidence="9" id="KW-1185">Reference proteome</keyword>
<dbReference type="OrthoDB" id="410307at2759"/>
<dbReference type="FunFam" id="4.10.1000.10:FF:000001">
    <property type="entry name" value="zinc finger CCCH domain-containing protein 15-like"/>
    <property type="match status" value="1"/>
</dbReference>
<organism evidence="8">
    <name type="scientific">Amphimedon queenslandica</name>
    <name type="common">Sponge</name>
    <dbReference type="NCBI Taxonomy" id="400682"/>
    <lineage>
        <taxon>Eukaryota</taxon>
        <taxon>Metazoa</taxon>
        <taxon>Porifera</taxon>
        <taxon>Demospongiae</taxon>
        <taxon>Heteroscleromorpha</taxon>
        <taxon>Haplosclerida</taxon>
        <taxon>Niphatidae</taxon>
        <taxon>Amphimedon</taxon>
    </lineage>
</organism>